<evidence type="ECO:0000256" key="3">
    <source>
        <dbReference type="ARBA" id="ARBA00022692"/>
    </source>
</evidence>
<evidence type="ECO:0000256" key="1">
    <source>
        <dbReference type="ARBA" id="ARBA00004651"/>
    </source>
</evidence>
<dbReference type="PROSITE" id="PS50259">
    <property type="entry name" value="G_PROTEIN_RECEP_F3_4"/>
    <property type="match status" value="1"/>
</dbReference>
<keyword evidence="3 11" id="KW-0812">Transmembrane</keyword>
<protein>
    <recommendedName>
        <fullName evidence="12">G-protein coupled receptors family 3 profile domain-containing protein</fullName>
    </recommendedName>
</protein>
<dbReference type="PROSITE" id="PS00981">
    <property type="entry name" value="G_PROTEIN_RECEP_F3_3"/>
    <property type="match status" value="1"/>
</dbReference>
<evidence type="ECO:0000256" key="8">
    <source>
        <dbReference type="ARBA" id="ARBA00023170"/>
    </source>
</evidence>
<dbReference type="Pfam" id="PF07562">
    <property type="entry name" value="NCD3G"/>
    <property type="match status" value="1"/>
</dbReference>
<keyword evidence="5 11" id="KW-1133">Transmembrane helix</keyword>
<evidence type="ECO:0000256" key="7">
    <source>
        <dbReference type="ARBA" id="ARBA00023136"/>
    </source>
</evidence>
<keyword evidence="7 11" id="KW-0472">Membrane</keyword>
<evidence type="ECO:0000256" key="5">
    <source>
        <dbReference type="ARBA" id="ARBA00022989"/>
    </source>
</evidence>
<dbReference type="CDD" id="cd15283">
    <property type="entry name" value="7tmC_V2R_pheromone"/>
    <property type="match status" value="1"/>
</dbReference>
<keyword evidence="6" id="KW-0297">G-protein coupled receptor</keyword>
<dbReference type="OMA" id="KWTYHAS"/>
<comment type="subcellular location">
    <subcellularLocation>
        <location evidence="1">Cell membrane</location>
        <topology evidence="1">Multi-pass membrane protein</topology>
    </subcellularLocation>
</comment>
<dbReference type="Gene3D" id="3.40.50.2300">
    <property type="match status" value="2"/>
</dbReference>
<keyword evidence="4" id="KW-0732">Signal</keyword>
<dbReference type="PANTHER" id="PTHR24061">
    <property type="entry name" value="CALCIUM-SENSING RECEPTOR-RELATED"/>
    <property type="match status" value="1"/>
</dbReference>
<dbReference type="InterPro" id="IPR004073">
    <property type="entry name" value="GPCR_3_vmron_rcpt_2"/>
</dbReference>
<feature type="transmembrane region" description="Helical" evidence="11">
    <location>
        <begin position="516"/>
        <end position="540"/>
    </location>
</feature>
<keyword evidence="2" id="KW-1003">Cell membrane</keyword>
<evidence type="ECO:0000256" key="11">
    <source>
        <dbReference type="SAM" id="Phobius"/>
    </source>
</evidence>
<feature type="transmembrane region" description="Helical" evidence="11">
    <location>
        <begin position="627"/>
        <end position="648"/>
    </location>
</feature>
<feature type="transmembrane region" description="Helical" evidence="11">
    <location>
        <begin position="710"/>
        <end position="730"/>
    </location>
</feature>
<dbReference type="InterPro" id="IPR000068">
    <property type="entry name" value="GPCR_3_Ca_sens_rcpt-rel"/>
</dbReference>
<feature type="domain" description="G-protein coupled receptors family 3 profile" evidence="12">
    <location>
        <begin position="516"/>
        <end position="780"/>
    </location>
</feature>
<name>A0A8D2IT91_VARKO</name>
<dbReference type="InterPro" id="IPR000337">
    <property type="entry name" value="GPCR_3"/>
</dbReference>
<keyword evidence="14" id="KW-1185">Reference proteome</keyword>
<evidence type="ECO:0000256" key="2">
    <source>
        <dbReference type="ARBA" id="ARBA00022475"/>
    </source>
</evidence>
<dbReference type="InterPro" id="IPR017978">
    <property type="entry name" value="GPCR_3_C"/>
</dbReference>
<dbReference type="InterPro" id="IPR017979">
    <property type="entry name" value="GPCR_3_CS"/>
</dbReference>
<proteinExistence type="predicted"/>
<dbReference type="Ensembl" id="ENSVKKT00000002091.1">
    <property type="protein sequence ID" value="ENSVKKP00000002026.1"/>
    <property type="gene ID" value="ENSVKKG00000001651.1"/>
</dbReference>
<keyword evidence="10" id="KW-0807">Transducer</keyword>
<dbReference type="PRINTS" id="PR00248">
    <property type="entry name" value="GPCRMGR"/>
</dbReference>
<evidence type="ECO:0000313" key="13">
    <source>
        <dbReference type="Ensembl" id="ENSVKKP00000002026.1"/>
    </source>
</evidence>
<dbReference type="AlphaFoldDB" id="A0A8D2IT91"/>
<dbReference type="Pfam" id="PF01094">
    <property type="entry name" value="ANF_receptor"/>
    <property type="match status" value="1"/>
</dbReference>
<dbReference type="InterPro" id="IPR028082">
    <property type="entry name" value="Peripla_BP_I"/>
</dbReference>
<evidence type="ECO:0000256" key="4">
    <source>
        <dbReference type="ARBA" id="ARBA00022729"/>
    </source>
</evidence>
<dbReference type="PANTHER" id="PTHR24061:SF599">
    <property type="entry name" value="G-PROTEIN COUPLED RECEPTORS FAMILY 3 PROFILE DOMAIN-CONTAINING PROTEIN"/>
    <property type="match status" value="1"/>
</dbReference>
<dbReference type="Pfam" id="PF00003">
    <property type="entry name" value="7tm_3"/>
    <property type="match status" value="1"/>
</dbReference>
<reference evidence="13" key="2">
    <citation type="submission" date="2025-09" db="UniProtKB">
        <authorList>
            <consortium name="Ensembl"/>
        </authorList>
    </citation>
    <scope>IDENTIFICATION</scope>
</reference>
<accession>A0A8D2IT91</accession>
<keyword evidence="8" id="KW-0675">Receptor</keyword>
<evidence type="ECO:0000256" key="10">
    <source>
        <dbReference type="ARBA" id="ARBA00023224"/>
    </source>
</evidence>
<keyword evidence="9" id="KW-0325">Glycoprotein</keyword>
<feature type="transmembrane region" description="Helical" evidence="11">
    <location>
        <begin position="552"/>
        <end position="574"/>
    </location>
</feature>
<feature type="transmembrane region" description="Helical" evidence="11">
    <location>
        <begin position="736"/>
        <end position="758"/>
    </location>
</feature>
<evidence type="ECO:0000256" key="6">
    <source>
        <dbReference type="ARBA" id="ARBA00023040"/>
    </source>
</evidence>
<evidence type="ECO:0000313" key="14">
    <source>
        <dbReference type="Proteomes" id="UP000694545"/>
    </source>
</evidence>
<dbReference type="PRINTS" id="PR01535">
    <property type="entry name" value="VOMERONASL2R"/>
</dbReference>
<evidence type="ECO:0000256" key="9">
    <source>
        <dbReference type="ARBA" id="ARBA00023180"/>
    </source>
</evidence>
<dbReference type="GO" id="GO:0004930">
    <property type="term" value="F:G protein-coupled receptor activity"/>
    <property type="evidence" value="ECO:0007669"/>
    <property type="project" value="UniProtKB-KW"/>
</dbReference>
<organism evidence="13 14">
    <name type="scientific">Varanus komodoensis</name>
    <name type="common">Komodo dragon</name>
    <dbReference type="NCBI Taxonomy" id="61221"/>
    <lineage>
        <taxon>Eukaryota</taxon>
        <taxon>Metazoa</taxon>
        <taxon>Chordata</taxon>
        <taxon>Craniata</taxon>
        <taxon>Vertebrata</taxon>
        <taxon>Euteleostomi</taxon>
        <taxon>Lepidosauria</taxon>
        <taxon>Squamata</taxon>
        <taxon>Bifurcata</taxon>
        <taxon>Unidentata</taxon>
        <taxon>Episquamata</taxon>
        <taxon>Toxicofera</taxon>
        <taxon>Anguimorpha</taxon>
        <taxon>Paleoanguimorpha</taxon>
        <taxon>Varanoidea</taxon>
        <taxon>Varanidae</taxon>
        <taxon>Varanus</taxon>
    </lineage>
</organism>
<sequence>MRLSHILVFTFAIDEINMDEELLPNTTLGHEIYKNAFDPRKASWNSLRLLLTGEWDPPNYKCGREKRLMAVVGGLTSQNSIQMAHVFNSYKIPQVRLTDGIPTETRTGDSNNHNCTRKDTFNPQYVGIIQLLKHFGWNWIGLIVSDDDSGETFLRALNPRLLQNEICLAWTHVIPSVSLFEENKVLYKKLGPIDSALLLSEINVFLVYGDNRSLEGLRLILHRNEAMLLQPLARVWITTVEWDITAVMHFDKFTPESLNGALSFSLHSAAVPGFQSFLERINPYQSNTYFIKHFWFTAFECSFPEYSSLFPYLEICTGEEKLGSLPGTVFELDISGQSYNIYNAVYAVAHALQGMFLLRRKQNSRGDGQREIFPDLHSFLRSIRFNNNAGEEIFFTEKGNLPGGYDLLNLVTFPNGSFRRIQVGRVDPDTSAEGGFSINGSVLPRSSCVESCHPGQSMAVQEGKPVCCYDCIECPQGRISTHIEQCEICPEEQYPNEKQDQCIPKEISYLSYKEPLGVALASSALALSVFTVVLLVSFRLHWDTPIVKANNWSITCALLASLLLCFLCSFLFIGKPGKVICLLRQTIFGLVFSIAVSCVLAKTIIVVLAFMATKPGHRMRKWVGKRLAAAVIVLWSLIQVAICVVWLATSPPFPELDMHSQVEAIIVQCNEGSTLMFCLVLGYMGFLATISFMVAFLARKLPDTFNEAKLITFSMLVFCSVWVSFVPTYLNTKGKYMVAVEVFSILASGAGLLGCIFLPKLYIIILRPELNSREQLVRKKYGSNGEAKCYPS</sequence>
<dbReference type="SUPFAM" id="SSF53822">
    <property type="entry name" value="Periplasmic binding protein-like I"/>
    <property type="match status" value="1"/>
</dbReference>
<reference evidence="13" key="1">
    <citation type="submission" date="2025-08" db="UniProtKB">
        <authorList>
            <consortium name="Ensembl"/>
        </authorList>
    </citation>
    <scope>IDENTIFICATION</scope>
</reference>
<feature type="transmembrane region" description="Helical" evidence="11">
    <location>
        <begin position="674"/>
        <end position="698"/>
    </location>
</feature>
<dbReference type="InterPro" id="IPR011500">
    <property type="entry name" value="GPCR_3_9-Cys_dom"/>
</dbReference>
<dbReference type="GO" id="GO:0005886">
    <property type="term" value="C:plasma membrane"/>
    <property type="evidence" value="ECO:0007669"/>
    <property type="project" value="UniProtKB-SubCell"/>
</dbReference>
<dbReference type="InterPro" id="IPR038550">
    <property type="entry name" value="GPCR_3_9-Cys_sf"/>
</dbReference>
<dbReference type="Gene3D" id="2.10.50.30">
    <property type="entry name" value="GPCR, family 3, nine cysteines domain"/>
    <property type="match status" value="1"/>
</dbReference>
<dbReference type="InterPro" id="IPR001828">
    <property type="entry name" value="ANF_lig-bd_rcpt"/>
</dbReference>
<evidence type="ECO:0000259" key="12">
    <source>
        <dbReference type="PROSITE" id="PS50259"/>
    </source>
</evidence>
<feature type="transmembrane region" description="Helical" evidence="11">
    <location>
        <begin position="586"/>
        <end position="611"/>
    </location>
</feature>
<dbReference type="Proteomes" id="UP000694545">
    <property type="component" value="Unplaced"/>
</dbReference>